<feature type="domain" description="DUF4180" evidence="1">
    <location>
        <begin position="13"/>
        <end position="117"/>
    </location>
</feature>
<dbReference type="EMBL" id="FNFO01000012">
    <property type="protein sequence ID" value="SDM35841.1"/>
    <property type="molecule type" value="Genomic_DNA"/>
</dbReference>
<protein>
    <recommendedName>
        <fullName evidence="1">DUF4180 domain-containing protein</fullName>
    </recommendedName>
</protein>
<dbReference type="OrthoDB" id="8595425at2"/>
<dbReference type="AlphaFoldDB" id="A0A1G9SKA7"/>
<evidence type="ECO:0000259" key="1">
    <source>
        <dbReference type="Pfam" id="PF13788"/>
    </source>
</evidence>
<proteinExistence type="predicted"/>
<dbReference type="InterPro" id="IPR025438">
    <property type="entry name" value="DUF4180"/>
</dbReference>
<evidence type="ECO:0000313" key="3">
    <source>
        <dbReference type="Proteomes" id="UP000198510"/>
    </source>
</evidence>
<keyword evidence="3" id="KW-1185">Reference proteome</keyword>
<gene>
    <name evidence="2" type="ORF">SAMN05421823_112193</name>
</gene>
<sequence length="124" mass="13951">MNLNLYNFQGTTLGDVQDDGIVIRTAQDALDLLANAGYQGADKLIVHERHLSPDFFDLKTGLAGEMLQKFSNYRVQLAIVGDFARFTSPTLRDFIRESNRHGHIRFVRSVEEARAQLTNTPLAD</sequence>
<reference evidence="2 3" key="1">
    <citation type="submission" date="2016-10" db="EMBL/GenBank/DDBJ databases">
        <authorList>
            <person name="de Groot N.N."/>
        </authorList>
    </citation>
    <scope>NUCLEOTIDE SEQUENCE [LARGE SCALE GENOMIC DNA]</scope>
    <source>
        <strain evidence="2 3">DSM 25186</strain>
    </source>
</reference>
<organism evidence="2 3">
    <name type="scientific">Catalinimonas alkaloidigena</name>
    <dbReference type="NCBI Taxonomy" id="1075417"/>
    <lineage>
        <taxon>Bacteria</taxon>
        <taxon>Pseudomonadati</taxon>
        <taxon>Bacteroidota</taxon>
        <taxon>Cytophagia</taxon>
        <taxon>Cytophagales</taxon>
        <taxon>Catalimonadaceae</taxon>
        <taxon>Catalinimonas</taxon>
    </lineage>
</organism>
<accession>A0A1G9SKA7</accession>
<name>A0A1G9SKA7_9BACT</name>
<dbReference type="RefSeq" id="WP_089687320.1">
    <property type="nucleotide sequence ID" value="NZ_FNFO01000012.1"/>
</dbReference>
<dbReference type="Pfam" id="PF13788">
    <property type="entry name" value="DUF4180"/>
    <property type="match status" value="1"/>
</dbReference>
<evidence type="ECO:0000313" key="2">
    <source>
        <dbReference type="EMBL" id="SDM35841.1"/>
    </source>
</evidence>
<dbReference type="STRING" id="1075417.SAMN05421823_112193"/>
<dbReference type="Proteomes" id="UP000198510">
    <property type="component" value="Unassembled WGS sequence"/>
</dbReference>